<dbReference type="Gene3D" id="3.40.190.10">
    <property type="entry name" value="Periplasmic binding protein-like II"/>
    <property type="match status" value="2"/>
</dbReference>
<dbReference type="SUPFAM" id="SSF54782">
    <property type="entry name" value="Porphobilinogen deaminase (hydroxymethylbilane synthase), C-terminal domain"/>
    <property type="match status" value="1"/>
</dbReference>
<dbReference type="GO" id="GO:0004418">
    <property type="term" value="F:hydroxymethylbilane synthase activity"/>
    <property type="evidence" value="ECO:0007669"/>
    <property type="project" value="UniProtKB-EC"/>
</dbReference>
<dbReference type="PIRSF" id="PIRSF001438">
    <property type="entry name" value="4pyrrol_synth_OHMeBilane_synth"/>
    <property type="match status" value="1"/>
</dbReference>
<dbReference type="PRINTS" id="PR00151">
    <property type="entry name" value="PORPHBDMNASE"/>
</dbReference>
<protein>
    <recommendedName>
        <fullName evidence="8">Porphobilinogen deaminase</fullName>
        <shortName evidence="8">PBG</shortName>
        <ecNumber evidence="8">2.5.1.61</ecNumber>
    </recommendedName>
    <alternativeName>
        <fullName evidence="8">Hydroxymethylbilane synthase</fullName>
        <shortName evidence="8">HMBS</shortName>
    </alternativeName>
    <alternativeName>
        <fullName evidence="8">Pre-uroporphyrinogen synthase</fullName>
    </alternativeName>
</protein>
<dbReference type="RefSeq" id="WP_187708407.1">
    <property type="nucleotide sequence ID" value="NZ_CP060782.1"/>
</dbReference>
<evidence type="ECO:0000256" key="2">
    <source>
        <dbReference type="ARBA" id="ARBA00004735"/>
    </source>
</evidence>
<dbReference type="PROSITE" id="PS00533">
    <property type="entry name" value="PORPHOBILINOGEN_DEAM"/>
    <property type="match status" value="1"/>
</dbReference>
<dbReference type="Proteomes" id="UP000516105">
    <property type="component" value="Chromosome"/>
</dbReference>
<evidence type="ECO:0000256" key="1">
    <source>
        <dbReference type="ARBA" id="ARBA00002869"/>
    </source>
</evidence>
<comment type="similarity">
    <text evidence="3 8">Belongs to the HMBS family.</text>
</comment>
<feature type="domain" description="Porphobilinogen deaminase N-terminal" evidence="9">
    <location>
        <begin position="7"/>
        <end position="210"/>
    </location>
</feature>
<feature type="domain" description="Porphobilinogen deaminase C-terminal" evidence="10">
    <location>
        <begin position="226"/>
        <end position="292"/>
    </location>
</feature>
<dbReference type="InterPro" id="IPR022419">
    <property type="entry name" value="Porphobilin_deaminase_cofac_BS"/>
</dbReference>
<dbReference type="Pfam" id="PF03900">
    <property type="entry name" value="Porphobil_deamC"/>
    <property type="match status" value="1"/>
</dbReference>
<comment type="catalytic activity">
    <reaction evidence="7 8">
        <text>4 porphobilinogen + H2O = hydroxymethylbilane + 4 NH4(+)</text>
        <dbReference type="Rhea" id="RHEA:13185"/>
        <dbReference type="ChEBI" id="CHEBI:15377"/>
        <dbReference type="ChEBI" id="CHEBI:28938"/>
        <dbReference type="ChEBI" id="CHEBI:57845"/>
        <dbReference type="ChEBI" id="CHEBI:58126"/>
        <dbReference type="EC" id="2.5.1.61"/>
    </reaction>
</comment>
<evidence type="ECO:0000256" key="8">
    <source>
        <dbReference type="HAMAP-Rule" id="MF_00260"/>
    </source>
</evidence>
<dbReference type="CDD" id="cd00494">
    <property type="entry name" value="PBP2_HMBS"/>
    <property type="match status" value="1"/>
</dbReference>
<comment type="subunit">
    <text evidence="4 8">Monomer.</text>
</comment>
<sequence>MQRSPILGTRGSPLALAQAHKVASALEVANRWPADFVQIQVVETTGDKVQDRPLADIGGKQLWTKELDRALMEEEVDFCVHSLKDVEAIRPREISIAAVRPRGDVQDRLIGADSIESLPDGAVVGTSSPRRKAQLLSIRPDLKIVPFRGNVQTRLAKLEAGEVQATLLAGAGLRRIGMGNVGTPIPLDIMLPAPTQAVIAIECRADDALTAAMLTIVDDHSTQAIIRAERAFTAALGGSCHSPVAALAELVDGKIRFRAQLLSEDGRDQLKDEVAFECGDHETPRQLALSMLEKSPDSIRSLFTPG</sequence>
<keyword evidence="6 8" id="KW-0627">Porphyrin biosynthesis</keyword>
<dbReference type="NCBIfam" id="TIGR00212">
    <property type="entry name" value="hemC"/>
    <property type="match status" value="1"/>
</dbReference>
<reference evidence="11 12" key="1">
    <citation type="submission" date="2020-08" db="EMBL/GenBank/DDBJ databases">
        <title>Genome sequence of Sphingomonas sediminicola KACC 15039T.</title>
        <authorList>
            <person name="Hyun D.-W."/>
            <person name="Bae J.-W."/>
        </authorList>
    </citation>
    <scope>NUCLEOTIDE SEQUENCE [LARGE SCALE GENOMIC DNA]</scope>
    <source>
        <strain evidence="11 12">KACC 15039</strain>
    </source>
</reference>
<dbReference type="InterPro" id="IPR022418">
    <property type="entry name" value="Porphobilinogen_deaminase_C"/>
</dbReference>
<dbReference type="InterPro" id="IPR000860">
    <property type="entry name" value="HemC"/>
</dbReference>
<evidence type="ECO:0000313" key="12">
    <source>
        <dbReference type="Proteomes" id="UP000516105"/>
    </source>
</evidence>
<comment type="cofactor">
    <cofactor evidence="8">
        <name>dipyrromethane</name>
        <dbReference type="ChEBI" id="CHEBI:60342"/>
    </cofactor>
    <text evidence="8">Binds 1 dipyrromethane group covalently.</text>
</comment>
<dbReference type="Gene3D" id="3.30.160.40">
    <property type="entry name" value="Porphobilinogen deaminase, C-terminal domain"/>
    <property type="match status" value="1"/>
</dbReference>
<organism evidence="11 12">
    <name type="scientific">Sphingomonas sediminicola</name>
    <dbReference type="NCBI Taxonomy" id="386874"/>
    <lineage>
        <taxon>Bacteria</taxon>
        <taxon>Pseudomonadati</taxon>
        <taxon>Pseudomonadota</taxon>
        <taxon>Alphaproteobacteria</taxon>
        <taxon>Sphingomonadales</taxon>
        <taxon>Sphingomonadaceae</taxon>
        <taxon>Sphingomonas</taxon>
    </lineage>
</organism>
<dbReference type="HAMAP" id="MF_00260">
    <property type="entry name" value="Porphobil_deam"/>
    <property type="match status" value="1"/>
</dbReference>
<evidence type="ECO:0000256" key="4">
    <source>
        <dbReference type="ARBA" id="ARBA00011245"/>
    </source>
</evidence>
<proteinExistence type="inferred from homology"/>
<comment type="miscellaneous">
    <text evidence="8">The porphobilinogen subunits are added to the dipyrromethane group.</text>
</comment>
<dbReference type="SUPFAM" id="SSF53850">
    <property type="entry name" value="Periplasmic binding protein-like II"/>
    <property type="match status" value="1"/>
</dbReference>
<accession>A0ABX6T7Q9</accession>
<evidence type="ECO:0000256" key="3">
    <source>
        <dbReference type="ARBA" id="ARBA00005638"/>
    </source>
</evidence>
<feature type="modified residue" description="S-(dipyrrolylmethanemethyl)cysteine" evidence="8">
    <location>
        <position position="240"/>
    </location>
</feature>
<comment type="pathway">
    <text evidence="2">Porphyrin-containing compound metabolism; protoporphyrin-IX biosynthesis; coproporphyrinogen-III from 5-aminolevulinate: step 2/4.</text>
</comment>
<evidence type="ECO:0000259" key="10">
    <source>
        <dbReference type="Pfam" id="PF03900"/>
    </source>
</evidence>
<dbReference type="InterPro" id="IPR022417">
    <property type="entry name" value="Porphobilin_deaminase_N"/>
</dbReference>
<dbReference type="EMBL" id="CP060782">
    <property type="protein sequence ID" value="QNP45451.1"/>
    <property type="molecule type" value="Genomic_DNA"/>
</dbReference>
<dbReference type="Pfam" id="PF01379">
    <property type="entry name" value="Porphobil_deam"/>
    <property type="match status" value="1"/>
</dbReference>
<evidence type="ECO:0000256" key="6">
    <source>
        <dbReference type="ARBA" id="ARBA00023244"/>
    </source>
</evidence>
<evidence type="ECO:0000259" key="9">
    <source>
        <dbReference type="Pfam" id="PF01379"/>
    </source>
</evidence>
<gene>
    <name evidence="8 11" type="primary">hemC</name>
    <name evidence="11" type="ORF">H9L14_12855</name>
</gene>
<dbReference type="EC" id="2.5.1.61" evidence="8"/>
<evidence type="ECO:0000313" key="11">
    <source>
        <dbReference type="EMBL" id="QNP45451.1"/>
    </source>
</evidence>
<dbReference type="PANTHER" id="PTHR11557:SF0">
    <property type="entry name" value="PORPHOBILINOGEN DEAMINASE"/>
    <property type="match status" value="1"/>
</dbReference>
<name>A0ABX6T7Q9_9SPHN</name>
<dbReference type="PANTHER" id="PTHR11557">
    <property type="entry name" value="PORPHOBILINOGEN DEAMINASE"/>
    <property type="match status" value="1"/>
</dbReference>
<evidence type="ECO:0000256" key="5">
    <source>
        <dbReference type="ARBA" id="ARBA00022679"/>
    </source>
</evidence>
<evidence type="ECO:0000256" key="7">
    <source>
        <dbReference type="ARBA" id="ARBA00048169"/>
    </source>
</evidence>
<dbReference type="InterPro" id="IPR036803">
    <property type="entry name" value="Porphobilinogen_deaminase_C_sf"/>
</dbReference>
<keyword evidence="12" id="KW-1185">Reference proteome</keyword>
<keyword evidence="5 8" id="KW-0808">Transferase</keyword>
<comment type="function">
    <text evidence="1 8">Tetrapolymerization of the monopyrrole PBG into the hydroxymethylbilane pre-uroporphyrinogen in several discrete steps.</text>
</comment>